<dbReference type="GO" id="GO:0016787">
    <property type="term" value="F:hydrolase activity"/>
    <property type="evidence" value="ECO:0007669"/>
    <property type="project" value="InterPro"/>
</dbReference>
<dbReference type="InterPro" id="IPR004843">
    <property type="entry name" value="Calcineurin-like_PHP"/>
</dbReference>
<dbReference type="InterPro" id="IPR029052">
    <property type="entry name" value="Metallo-depent_PP-like"/>
</dbReference>
<keyword evidence="4" id="KW-1185">Reference proteome</keyword>
<dbReference type="Pfam" id="PF13360">
    <property type="entry name" value="PQQ_2"/>
    <property type="match status" value="1"/>
</dbReference>
<dbReference type="Pfam" id="PF00149">
    <property type="entry name" value="Metallophos"/>
    <property type="match status" value="1"/>
</dbReference>
<evidence type="ECO:0000259" key="1">
    <source>
        <dbReference type="Pfam" id="PF00149"/>
    </source>
</evidence>
<proteinExistence type="predicted"/>
<name>A0A7J9V0L2_9MICO</name>
<dbReference type="PANTHER" id="PTHR34512">
    <property type="entry name" value="CELL SURFACE PROTEIN"/>
    <property type="match status" value="1"/>
</dbReference>
<dbReference type="InterPro" id="IPR015943">
    <property type="entry name" value="WD40/YVTN_repeat-like_dom_sf"/>
</dbReference>
<sequence length="707" mass="74593">MRGVMVSNGHDVVRTDDDGTFRLPDRGSFVFLTRPAGFTASPWWQPARPEPITFDLAEQHQSLPFAFVHLSDTHVSVPGGMAVGSQRSKAALYPEGGLAEELGDFLTALPELAPDVQAVFLTGDLVDHGLPDEYAALMEVLGASPAPVHTIAGNHDHMNGSHESVVTAHNYLTNTGDPAEYERHLGPRWYSFDVPGLHVVAMDWHTHELGLDDAAQEAWLRADLAQVSAQTPWALLFHDQPGRYVLDAAPRPPVATFSGHWHTSRVVEVDGVLHVNTPPAFFGGLDYSPPSWRKVTWDGERFTLDTIALHDPVGPEAAGALRKATIAATPRPVPAAGTRRPGAGLVAWQTSLAGAGHRQGVSARGDRLFAGSQHEDGPAGAVQALDARTGEVLWTAPTAAAVKVTPAVVGDLVVAAEVTGDVAAYRADTGEPVWRRASSDPLRRFAWGAPTPAGQSVVVGDQADLRRLDVATGEVLWRRTDLAPHHNLVNHAAPLVVGDLVAIGWWPSPQYPRGLDLATGADRWPAEAAASLADLAEAKRLLVMGTAAFDPGTNAVLMPGYSATISVDATSGRLRWVASHEGTFSPASPLVTEAGVVVTVGGRGLRLLDAADGGTQWDVAVAPAAPFPMQPYAKTGGTVLAPPLLVEDRLLLPGLDGTVRTFSLEGQELARLDLGIPIAAPLTDAGEHVVGVGVDGAVFALSKGDLS</sequence>
<dbReference type="InterPro" id="IPR011047">
    <property type="entry name" value="Quinoprotein_ADH-like_sf"/>
</dbReference>
<dbReference type="SUPFAM" id="SSF56300">
    <property type="entry name" value="Metallo-dependent phosphatases"/>
    <property type="match status" value="1"/>
</dbReference>
<evidence type="ECO:0000313" key="4">
    <source>
        <dbReference type="Proteomes" id="UP000429644"/>
    </source>
</evidence>
<dbReference type="Gene3D" id="3.60.21.10">
    <property type="match status" value="1"/>
</dbReference>
<gene>
    <name evidence="3" type="ORF">GB882_13370</name>
</gene>
<dbReference type="AlphaFoldDB" id="A0A7J9V0L2"/>
<comment type="caution">
    <text evidence="3">The sequence shown here is derived from an EMBL/GenBank/DDBJ whole genome shotgun (WGS) entry which is preliminary data.</text>
</comment>
<evidence type="ECO:0000259" key="2">
    <source>
        <dbReference type="Pfam" id="PF13360"/>
    </source>
</evidence>
<dbReference type="InterPro" id="IPR002372">
    <property type="entry name" value="PQQ_rpt_dom"/>
</dbReference>
<dbReference type="PANTHER" id="PTHR34512:SF30">
    <property type="entry name" value="OUTER MEMBRANE PROTEIN ASSEMBLY FACTOR BAMB"/>
    <property type="match status" value="1"/>
</dbReference>
<organism evidence="3 4">
    <name type="scientific">Georgenia ruanii</name>
    <dbReference type="NCBI Taxonomy" id="348442"/>
    <lineage>
        <taxon>Bacteria</taxon>
        <taxon>Bacillati</taxon>
        <taxon>Actinomycetota</taxon>
        <taxon>Actinomycetes</taxon>
        <taxon>Micrococcales</taxon>
        <taxon>Bogoriellaceae</taxon>
        <taxon>Georgenia</taxon>
    </lineage>
</organism>
<dbReference type="Gene3D" id="2.130.10.10">
    <property type="entry name" value="YVTN repeat-like/Quinoprotein amine dehydrogenase"/>
    <property type="match status" value="2"/>
</dbReference>
<dbReference type="Proteomes" id="UP000429644">
    <property type="component" value="Unassembled WGS sequence"/>
</dbReference>
<feature type="domain" description="Calcineurin-like phosphoesterase" evidence="1">
    <location>
        <begin position="67"/>
        <end position="263"/>
    </location>
</feature>
<reference evidence="3 4" key="1">
    <citation type="submission" date="2019-10" db="EMBL/GenBank/DDBJ databases">
        <title>Georgenia wutianyii sp. nov. and Georgenia yuyongxinii sp. nov. isolated from plateau pika (Ochotona curzoniae) in the Qinghai-Tibet plateau of China.</title>
        <authorList>
            <person name="Tian Z."/>
        </authorList>
    </citation>
    <scope>NUCLEOTIDE SEQUENCE [LARGE SCALE GENOMIC DNA]</scope>
    <source>
        <strain evidence="3 4">JCM 15130</strain>
    </source>
</reference>
<feature type="domain" description="Pyrrolo-quinoline quinone repeat" evidence="2">
    <location>
        <begin position="380"/>
        <end position="528"/>
    </location>
</feature>
<evidence type="ECO:0000313" key="3">
    <source>
        <dbReference type="EMBL" id="MPV89660.1"/>
    </source>
</evidence>
<dbReference type="InterPro" id="IPR018391">
    <property type="entry name" value="PQQ_b-propeller_rpt"/>
</dbReference>
<dbReference type="SUPFAM" id="SSF50998">
    <property type="entry name" value="Quinoprotein alcohol dehydrogenase-like"/>
    <property type="match status" value="1"/>
</dbReference>
<protein>
    <submittedName>
        <fullName evidence="3">PQQ-binding-like beta-propeller repeat protein</fullName>
    </submittedName>
</protein>
<dbReference type="EMBL" id="WHPD01002882">
    <property type="protein sequence ID" value="MPV89660.1"/>
    <property type="molecule type" value="Genomic_DNA"/>
</dbReference>
<feature type="non-terminal residue" evidence="3">
    <location>
        <position position="1"/>
    </location>
</feature>
<dbReference type="SMART" id="SM00564">
    <property type="entry name" value="PQQ"/>
    <property type="match status" value="5"/>
</dbReference>
<accession>A0A7J9V0L2</accession>